<feature type="region of interest" description="Disordered" evidence="1">
    <location>
        <begin position="336"/>
        <end position="356"/>
    </location>
</feature>
<dbReference type="Proteomes" id="UP000289691">
    <property type="component" value="Unassembled WGS sequence"/>
</dbReference>
<keyword evidence="2" id="KW-0472">Membrane</keyword>
<evidence type="ECO:0000313" key="5">
    <source>
        <dbReference type="Proteomes" id="UP000289691"/>
    </source>
</evidence>
<proteinExistence type="predicted"/>
<evidence type="ECO:0000256" key="1">
    <source>
        <dbReference type="SAM" id="MobiDB-lite"/>
    </source>
</evidence>
<dbReference type="PANTHER" id="PTHR35024:SF4">
    <property type="entry name" value="POLYMER-FORMING CYTOSKELETAL PROTEIN"/>
    <property type="match status" value="1"/>
</dbReference>
<feature type="transmembrane region" description="Helical" evidence="2">
    <location>
        <begin position="184"/>
        <end position="205"/>
    </location>
</feature>
<evidence type="ECO:0000256" key="2">
    <source>
        <dbReference type="SAM" id="Phobius"/>
    </source>
</evidence>
<organism evidence="4 5">
    <name type="scientific">Halorientalis pallida</name>
    <dbReference type="NCBI Taxonomy" id="2479928"/>
    <lineage>
        <taxon>Archaea</taxon>
        <taxon>Methanobacteriati</taxon>
        <taxon>Methanobacteriota</taxon>
        <taxon>Stenosarchaea group</taxon>
        <taxon>Halobacteria</taxon>
        <taxon>Halobacteriales</taxon>
        <taxon>Haloarculaceae</taxon>
        <taxon>Halorientalis</taxon>
    </lineage>
</organism>
<dbReference type="InterPro" id="IPR058486">
    <property type="entry name" value="DUF8173"/>
</dbReference>
<evidence type="ECO:0000259" key="3">
    <source>
        <dbReference type="Pfam" id="PF26514"/>
    </source>
</evidence>
<dbReference type="Pfam" id="PF04519">
    <property type="entry name" value="Bactofilin"/>
    <property type="match status" value="1"/>
</dbReference>
<reference evidence="4 5" key="1">
    <citation type="submission" date="2019-01" db="EMBL/GenBank/DDBJ databases">
        <title>Halorientalis sp. F13-25 a new haloarchaeum isolated from hypersaline water.</title>
        <authorList>
            <person name="Ana D.-V."/>
            <person name="Cristina S.-P."/>
            <person name="Antonio V."/>
        </authorList>
    </citation>
    <scope>NUCLEOTIDE SEQUENCE [LARGE SCALE GENOMIC DNA]</scope>
    <source>
        <strain evidence="4 5">F13-25</strain>
    </source>
</reference>
<dbReference type="AlphaFoldDB" id="A0A498KZT0"/>
<keyword evidence="2" id="KW-1133">Transmembrane helix</keyword>
<feature type="transmembrane region" description="Helical" evidence="2">
    <location>
        <begin position="285"/>
        <end position="303"/>
    </location>
</feature>
<evidence type="ECO:0000313" key="4">
    <source>
        <dbReference type="EMBL" id="RXK51236.1"/>
    </source>
</evidence>
<keyword evidence="5" id="KW-1185">Reference proteome</keyword>
<feature type="transmembrane region" description="Helical" evidence="2">
    <location>
        <begin position="226"/>
        <end position="246"/>
    </location>
</feature>
<feature type="compositionally biased region" description="Gly residues" evidence="1">
    <location>
        <begin position="345"/>
        <end position="356"/>
    </location>
</feature>
<dbReference type="Pfam" id="PF26514">
    <property type="entry name" value="DUF8173"/>
    <property type="match status" value="1"/>
</dbReference>
<dbReference type="EMBL" id="RDFA01000001">
    <property type="protein sequence ID" value="RXK51236.1"/>
    <property type="molecule type" value="Genomic_DNA"/>
</dbReference>
<comment type="caution">
    <text evidence="4">The sequence shown here is derived from an EMBL/GenBank/DDBJ whole genome shotgun (WGS) entry which is preliminary data.</text>
</comment>
<sequence>MYPAVTSMSALRSHSRIALLTVLLVLLGLSVLPGTAAAETRTGGSVVVEANETVDGDLDAFAGSVVISGTVTGDLNGVAGNVRIVGTVDGNVSVASGTVVVLPNATVGGNLDAGAETVTVAGRVDGDVNAGSRLLRLTDTASVGGDVTYGETLERAPGAVVGGTVQRGDVGGGPAAPGPEIPSLVFSVYFLLVNAALGVILLLVFPEFSRAVADRAVDAPLKSGGVGLLALVGTPVALVAIALTVVGLPISFLGIFVFLAVAWTGAIYGRYALGTLVTDRLGVDNRWLALLVGLVAAFALKLLPVVGGVVEPLAVLFGLGALVTVLGSRYRRHRRGAATAEGPTDDGGPGTAGETA</sequence>
<feature type="transmembrane region" description="Helical" evidence="2">
    <location>
        <begin position="309"/>
        <end position="327"/>
    </location>
</feature>
<keyword evidence="2" id="KW-0812">Transmembrane</keyword>
<accession>A0A498KZT0</accession>
<feature type="domain" description="DUF8173" evidence="3">
    <location>
        <begin position="177"/>
        <end position="325"/>
    </location>
</feature>
<protein>
    <submittedName>
        <fullName evidence="4">Polymer-forming cytoskeletal protein</fullName>
    </submittedName>
</protein>
<dbReference type="InterPro" id="IPR007607">
    <property type="entry name" value="BacA/B"/>
</dbReference>
<dbReference type="PANTHER" id="PTHR35024">
    <property type="entry name" value="HYPOTHETICAL CYTOSOLIC PROTEIN"/>
    <property type="match status" value="1"/>
</dbReference>
<feature type="transmembrane region" description="Helical" evidence="2">
    <location>
        <begin position="252"/>
        <end position="273"/>
    </location>
</feature>
<gene>
    <name evidence="4" type="ORF">EAF64_00915</name>
</gene>
<name>A0A498KZT0_9EURY</name>